<dbReference type="Proteomes" id="UP000053424">
    <property type="component" value="Unassembled WGS sequence"/>
</dbReference>
<reference evidence="3 4" key="1">
    <citation type="submission" date="2014-04" db="EMBL/GenBank/DDBJ databases">
        <authorList>
            <consortium name="DOE Joint Genome Institute"/>
            <person name="Kuo A."/>
            <person name="Gay G."/>
            <person name="Dore J."/>
            <person name="Kohler A."/>
            <person name="Nagy L.G."/>
            <person name="Floudas D."/>
            <person name="Copeland A."/>
            <person name="Barry K.W."/>
            <person name="Cichocki N."/>
            <person name="Veneault-Fourrey C."/>
            <person name="LaButti K."/>
            <person name="Lindquist E.A."/>
            <person name="Lipzen A."/>
            <person name="Lundell T."/>
            <person name="Morin E."/>
            <person name="Murat C."/>
            <person name="Sun H."/>
            <person name="Tunlid A."/>
            <person name="Henrissat B."/>
            <person name="Grigoriev I.V."/>
            <person name="Hibbett D.S."/>
            <person name="Martin F."/>
            <person name="Nordberg H.P."/>
            <person name="Cantor M.N."/>
            <person name="Hua S.X."/>
        </authorList>
    </citation>
    <scope>NUCLEOTIDE SEQUENCE [LARGE SCALE GENOMIC DNA]</scope>
    <source>
        <strain evidence="4">h7</strain>
    </source>
</reference>
<organism evidence="3 4">
    <name type="scientific">Hebeloma cylindrosporum</name>
    <dbReference type="NCBI Taxonomy" id="76867"/>
    <lineage>
        <taxon>Eukaryota</taxon>
        <taxon>Fungi</taxon>
        <taxon>Dikarya</taxon>
        <taxon>Basidiomycota</taxon>
        <taxon>Agaricomycotina</taxon>
        <taxon>Agaricomycetes</taxon>
        <taxon>Agaricomycetidae</taxon>
        <taxon>Agaricales</taxon>
        <taxon>Agaricineae</taxon>
        <taxon>Hymenogastraceae</taxon>
        <taxon>Hebeloma</taxon>
    </lineage>
</organism>
<accession>A0A0C3CNY0</accession>
<keyword evidence="2" id="KW-0732">Signal</keyword>
<feature type="region of interest" description="Disordered" evidence="1">
    <location>
        <begin position="30"/>
        <end position="53"/>
    </location>
</feature>
<feature type="signal peptide" evidence="2">
    <location>
        <begin position="1"/>
        <end position="25"/>
    </location>
</feature>
<feature type="chain" id="PRO_5002162901" evidence="2">
    <location>
        <begin position="26"/>
        <end position="129"/>
    </location>
</feature>
<sequence length="129" mass="14778">MKLPILPLLLLQNLLLRLLHLFSSPHPLPQSPAFPQLSPLPRNPSPLQESHHGQIPRLLIRKYRLQKFRPRRPPLSHLIGEDGQQQRNPLLQFHQKSTLLPPTTTSFAQTEPVSALSLTQLPLKIHHHT</sequence>
<keyword evidence="4" id="KW-1185">Reference proteome</keyword>
<proteinExistence type="predicted"/>
<gene>
    <name evidence="3" type="ORF">M413DRAFT_293592</name>
</gene>
<evidence type="ECO:0000313" key="4">
    <source>
        <dbReference type="Proteomes" id="UP000053424"/>
    </source>
</evidence>
<name>A0A0C3CNY0_HEBCY</name>
<dbReference type="AlphaFoldDB" id="A0A0C3CNY0"/>
<dbReference type="HOGENOM" id="CLU_1949073_0_0_1"/>
<evidence type="ECO:0000256" key="2">
    <source>
        <dbReference type="SAM" id="SignalP"/>
    </source>
</evidence>
<evidence type="ECO:0000313" key="3">
    <source>
        <dbReference type="EMBL" id="KIM45794.1"/>
    </source>
</evidence>
<dbReference type="EMBL" id="KN831771">
    <property type="protein sequence ID" value="KIM45794.1"/>
    <property type="molecule type" value="Genomic_DNA"/>
</dbReference>
<evidence type="ECO:0000256" key="1">
    <source>
        <dbReference type="SAM" id="MobiDB-lite"/>
    </source>
</evidence>
<reference evidence="4" key="2">
    <citation type="submission" date="2015-01" db="EMBL/GenBank/DDBJ databases">
        <title>Evolutionary Origins and Diversification of the Mycorrhizal Mutualists.</title>
        <authorList>
            <consortium name="DOE Joint Genome Institute"/>
            <consortium name="Mycorrhizal Genomics Consortium"/>
            <person name="Kohler A."/>
            <person name="Kuo A."/>
            <person name="Nagy L.G."/>
            <person name="Floudas D."/>
            <person name="Copeland A."/>
            <person name="Barry K.W."/>
            <person name="Cichocki N."/>
            <person name="Veneault-Fourrey C."/>
            <person name="LaButti K."/>
            <person name="Lindquist E.A."/>
            <person name="Lipzen A."/>
            <person name="Lundell T."/>
            <person name="Morin E."/>
            <person name="Murat C."/>
            <person name="Riley R."/>
            <person name="Ohm R."/>
            <person name="Sun H."/>
            <person name="Tunlid A."/>
            <person name="Henrissat B."/>
            <person name="Grigoriev I.V."/>
            <person name="Hibbett D.S."/>
            <person name="Martin F."/>
        </authorList>
    </citation>
    <scope>NUCLEOTIDE SEQUENCE [LARGE SCALE GENOMIC DNA]</scope>
    <source>
        <strain evidence="4">h7</strain>
    </source>
</reference>
<protein>
    <submittedName>
        <fullName evidence="3">Uncharacterized protein</fullName>
    </submittedName>
</protein>